<protein>
    <submittedName>
        <fullName evidence="1">Uncharacterized protein</fullName>
    </submittedName>
</protein>
<keyword evidence="2" id="KW-1185">Reference proteome</keyword>
<accession>A0A6L5QZS1</accession>
<organism evidence="1 2">
    <name type="scientific">Agromyces kandeliae</name>
    <dbReference type="NCBI Taxonomy" id="2666141"/>
    <lineage>
        <taxon>Bacteria</taxon>
        <taxon>Bacillati</taxon>
        <taxon>Actinomycetota</taxon>
        <taxon>Actinomycetes</taxon>
        <taxon>Micrococcales</taxon>
        <taxon>Microbacteriaceae</taxon>
        <taxon>Agromyces</taxon>
    </lineage>
</organism>
<dbReference type="EMBL" id="WKJD01000004">
    <property type="protein sequence ID" value="MRX42347.1"/>
    <property type="molecule type" value="Genomic_DNA"/>
</dbReference>
<comment type="caution">
    <text evidence="1">The sequence shown here is derived from an EMBL/GenBank/DDBJ whole genome shotgun (WGS) entry which is preliminary data.</text>
</comment>
<name>A0A6L5QZS1_9MICO</name>
<evidence type="ECO:0000313" key="2">
    <source>
        <dbReference type="Proteomes" id="UP000476511"/>
    </source>
</evidence>
<proteinExistence type="predicted"/>
<gene>
    <name evidence="1" type="ORF">GJR97_01255</name>
</gene>
<dbReference type="RefSeq" id="WP_154344747.1">
    <property type="nucleotide sequence ID" value="NZ_WKJD01000004.1"/>
</dbReference>
<sequence>MVLEALIESRLHNGTEALRLSVSGDAHEPFIDAVIRAHRALDPTLTESECRLRSGTEEANYEIEYIEDDDGFRFPASIRLPEDATFETVAAFFGPDLTDSSPRLRLEKIGGRGGDNYYVATVAIDAVRAVAEIYGIYVGGRQLVKYATRWYHRVPVDAVKRWTNTGEPDETLIEWVRMTNPVEWTPSVLATLLNVDVARCPELLAAAGYHPVTSSGEYWIRD</sequence>
<dbReference type="Proteomes" id="UP000476511">
    <property type="component" value="Unassembled WGS sequence"/>
</dbReference>
<evidence type="ECO:0000313" key="1">
    <source>
        <dbReference type="EMBL" id="MRX42347.1"/>
    </source>
</evidence>
<dbReference type="AlphaFoldDB" id="A0A6L5QZS1"/>
<reference evidence="1 2" key="1">
    <citation type="submission" date="2019-11" db="EMBL/GenBank/DDBJ databases">
        <title>Agromyces kandeliae sp. nov., isolated from mangrove soil.</title>
        <authorList>
            <person name="Wang R."/>
        </authorList>
    </citation>
    <scope>NUCLEOTIDE SEQUENCE [LARGE SCALE GENOMIC DNA]</scope>
    <source>
        <strain evidence="1 2">Q22</strain>
    </source>
</reference>